<dbReference type="Proteomes" id="UP000823674">
    <property type="component" value="Chromosome A02"/>
</dbReference>
<dbReference type="EMBL" id="JADBGQ010000002">
    <property type="protein sequence ID" value="KAG5411272.1"/>
    <property type="molecule type" value="Genomic_DNA"/>
</dbReference>
<accession>A0ABQ7NK53</accession>
<evidence type="ECO:0000313" key="1">
    <source>
        <dbReference type="EMBL" id="KAG5411272.1"/>
    </source>
</evidence>
<keyword evidence="2" id="KW-1185">Reference proteome</keyword>
<protein>
    <submittedName>
        <fullName evidence="1">Uncharacterized protein</fullName>
    </submittedName>
</protein>
<sequence>MHFMVEDFPRSLQVVSQSLLPKVTLEKFLEDSRKTSCEVFRSFMPKVKNLGRLLKDFLLMNLLLEDFPPSLQEVFQSLLPKMVQRNDVNWSPPSLSLLKNDI</sequence>
<organism evidence="1 2">
    <name type="scientific">Brassica rapa subsp. trilocularis</name>
    <dbReference type="NCBI Taxonomy" id="1813537"/>
    <lineage>
        <taxon>Eukaryota</taxon>
        <taxon>Viridiplantae</taxon>
        <taxon>Streptophyta</taxon>
        <taxon>Embryophyta</taxon>
        <taxon>Tracheophyta</taxon>
        <taxon>Spermatophyta</taxon>
        <taxon>Magnoliopsida</taxon>
        <taxon>eudicotyledons</taxon>
        <taxon>Gunneridae</taxon>
        <taxon>Pentapetalae</taxon>
        <taxon>rosids</taxon>
        <taxon>malvids</taxon>
        <taxon>Brassicales</taxon>
        <taxon>Brassicaceae</taxon>
        <taxon>Brassiceae</taxon>
        <taxon>Brassica</taxon>
    </lineage>
</organism>
<gene>
    <name evidence="1" type="primary">A02p042520.1_BraROA</name>
    <name evidence="1" type="ORF">IGI04_007591</name>
</gene>
<name>A0ABQ7NK53_BRACM</name>
<proteinExistence type="predicted"/>
<comment type="caution">
    <text evidence="1">The sequence shown here is derived from an EMBL/GenBank/DDBJ whole genome shotgun (WGS) entry which is preliminary data.</text>
</comment>
<reference evidence="1 2" key="1">
    <citation type="submission" date="2021-03" db="EMBL/GenBank/DDBJ databases">
        <authorList>
            <person name="King G.J."/>
            <person name="Bancroft I."/>
            <person name="Baten A."/>
            <person name="Bloomfield J."/>
            <person name="Borpatragohain P."/>
            <person name="He Z."/>
            <person name="Irish N."/>
            <person name="Irwin J."/>
            <person name="Liu K."/>
            <person name="Mauleon R.P."/>
            <person name="Moore J."/>
            <person name="Morris R."/>
            <person name="Ostergaard L."/>
            <person name="Wang B."/>
            <person name="Wells R."/>
        </authorList>
    </citation>
    <scope>NUCLEOTIDE SEQUENCE [LARGE SCALE GENOMIC DNA]</scope>
    <source>
        <strain evidence="1">R-o-18</strain>
        <tissue evidence="1">Leaf</tissue>
    </source>
</reference>
<evidence type="ECO:0000313" key="2">
    <source>
        <dbReference type="Proteomes" id="UP000823674"/>
    </source>
</evidence>